<dbReference type="Pfam" id="PF02361">
    <property type="entry name" value="CbiQ"/>
    <property type="match status" value="1"/>
</dbReference>
<accession>A0A0R1P6Q5</accession>
<feature type="transmembrane region" description="Helical" evidence="5">
    <location>
        <begin position="257"/>
        <end position="276"/>
    </location>
</feature>
<keyword evidence="4 5" id="KW-0472">Membrane</keyword>
<dbReference type="EMBL" id="AZEL01000002">
    <property type="protein sequence ID" value="KRL25397.1"/>
    <property type="molecule type" value="Genomic_DNA"/>
</dbReference>
<reference evidence="6 7" key="1">
    <citation type="journal article" date="2015" name="Genome Announc.">
        <title>Expanding the biotechnology potential of lactobacilli through comparative genomics of 213 strains and associated genera.</title>
        <authorList>
            <person name="Sun Z."/>
            <person name="Harris H.M."/>
            <person name="McCann A."/>
            <person name="Guo C."/>
            <person name="Argimon S."/>
            <person name="Zhang W."/>
            <person name="Yang X."/>
            <person name="Jeffery I.B."/>
            <person name="Cooney J.C."/>
            <person name="Kagawa T.F."/>
            <person name="Liu W."/>
            <person name="Song Y."/>
            <person name="Salvetti E."/>
            <person name="Wrobel A."/>
            <person name="Rasinkangas P."/>
            <person name="Parkhill J."/>
            <person name="Rea M.C."/>
            <person name="O'Sullivan O."/>
            <person name="Ritari J."/>
            <person name="Douillard F.P."/>
            <person name="Paul Ross R."/>
            <person name="Yang R."/>
            <person name="Briner A.E."/>
            <person name="Felis G.E."/>
            <person name="de Vos W.M."/>
            <person name="Barrangou R."/>
            <person name="Klaenhammer T.R."/>
            <person name="Caufield P.W."/>
            <person name="Cui Y."/>
            <person name="Zhang H."/>
            <person name="O'Toole P.W."/>
        </authorList>
    </citation>
    <scope>NUCLEOTIDE SEQUENCE [LARGE SCALE GENOMIC DNA]</scope>
    <source>
        <strain evidence="6 7">DSM 10532</strain>
    </source>
</reference>
<dbReference type="PANTHER" id="PTHR33514">
    <property type="entry name" value="PROTEIN ABCI12, CHLOROPLASTIC"/>
    <property type="match status" value="1"/>
</dbReference>
<dbReference type="STRING" id="1423748.FC37_GL001312"/>
<protein>
    <submittedName>
        <fullName evidence="6">Abc transporter permease protein</fullName>
    </submittedName>
</protein>
<evidence type="ECO:0000256" key="2">
    <source>
        <dbReference type="ARBA" id="ARBA00022692"/>
    </source>
</evidence>
<dbReference type="PATRIC" id="fig|1423748.3.peg.1374"/>
<dbReference type="AlphaFoldDB" id="A0A0R1P6Q5"/>
<gene>
    <name evidence="6" type="ORF">FC37_GL001312</name>
</gene>
<dbReference type="InterPro" id="IPR003339">
    <property type="entry name" value="ABC/ECF_trnsptr_transmembrane"/>
</dbReference>
<dbReference type="Proteomes" id="UP000051311">
    <property type="component" value="Unassembled WGS sequence"/>
</dbReference>
<evidence type="ECO:0000313" key="6">
    <source>
        <dbReference type="EMBL" id="KRL25397.1"/>
    </source>
</evidence>
<dbReference type="GO" id="GO:0005886">
    <property type="term" value="C:plasma membrane"/>
    <property type="evidence" value="ECO:0007669"/>
    <property type="project" value="TreeGrafter"/>
</dbReference>
<proteinExistence type="predicted"/>
<comment type="caution">
    <text evidence="6">The sequence shown here is derived from an EMBL/GenBank/DDBJ whole genome shotgun (WGS) entry which is preliminary data.</text>
</comment>
<organism evidence="6 7">
    <name type="scientific">Lactobacillus gallinarum DSM 10532 = JCM 2011</name>
    <dbReference type="NCBI Taxonomy" id="1423748"/>
    <lineage>
        <taxon>Bacteria</taxon>
        <taxon>Bacillati</taxon>
        <taxon>Bacillota</taxon>
        <taxon>Bacilli</taxon>
        <taxon>Lactobacillales</taxon>
        <taxon>Lactobacillaceae</taxon>
        <taxon>Lactobacillus</taxon>
    </lineage>
</organism>
<evidence type="ECO:0000256" key="4">
    <source>
        <dbReference type="ARBA" id="ARBA00023136"/>
    </source>
</evidence>
<feature type="transmembrane region" description="Helical" evidence="5">
    <location>
        <begin position="124"/>
        <end position="146"/>
    </location>
</feature>
<evidence type="ECO:0000313" key="7">
    <source>
        <dbReference type="Proteomes" id="UP000051311"/>
    </source>
</evidence>
<dbReference type="CDD" id="cd16914">
    <property type="entry name" value="EcfT"/>
    <property type="match status" value="1"/>
</dbReference>
<name>A0A0R1P6Q5_9LACO</name>
<comment type="subcellular location">
    <subcellularLocation>
        <location evidence="1">Membrane</location>
        <topology evidence="1">Multi-pass membrane protein</topology>
    </subcellularLocation>
</comment>
<sequence length="286" mass="33033">MSIQKGPVKMHDQNQILGYQPGTSFIYQLNATTKLIFMLLVSAACMITYDTRFLLAICVFSIILFKEAQIKWSQISFIVKFIVAFMILNLIFVYLFQPTYGQEIYHSRSIIIHAGYFTLTIQEVFYLFNLLLKYICSIPIVLLFLLTTNPSQFAASLNKIGISYNISYAVALALRYIPDIQNSYWAISAAQQARGNELSKKAKLSQRIKGTLNIIMPLIFSSLERIDTISTAMQLRRFGSKKKRTWYVARSFKKEDYWVMGLSVLSILIVILLWQLNHGRFYNPFM</sequence>
<dbReference type="eggNOG" id="COG0619">
    <property type="taxonomic scope" value="Bacteria"/>
</dbReference>
<feature type="transmembrane region" description="Helical" evidence="5">
    <location>
        <begin position="35"/>
        <end position="65"/>
    </location>
</feature>
<keyword evidence="2 5" id="KW-0812">Transmembrane</keyword>
<evidence type="ECO:0000256" key="3">
    <source>
        <dbReference type="ARBA" id="ARBA00022989"/>
    </source>
</evidence>
<evidence type="ECO:0000256" key="5">
    <source>
        <dbReference type="SAM" id="Phobius"/>
    </source>
</evidence>
<dbReference type="PANTHER" id="PTHR33514:SF1">
    <property type="entry name" value="ABC TRANSPORTER PERMEASE"/>
    <property type="match status" value="1"/>
</dbReference>
<evidence type="ECO:0000256" key="1">
    <source>
        <dbReference type="ARBA" id="ARBA00004141"/>
    </source>
</evidence>
<feature type="transmembrane region" description="Helical" evidence="5">
    <location>
        <begin position="77"/>
        <end position="96"/>
    </location>
</feature>
<keyword evidence="3 5" id="KW-1133">Transmembrane helix</keyword>